<sequence length="260" mass="28230">MLNSLRLGRLSNIDIDINHHSELRSSHSLVHDDVDGNVNVIPGSEGAGADRTTLRNTKNLNDTEATTNCRITNLSVRPTANPNPNSSPNPNPNRSALNDGIIGTLSSSSPVDHRSISKSNTEANTNSGVISEPTNPTTNTTSSVHIHTHPHVLSHIVETTTTPNHNHIHHPRTIISPIKTATTLSSPPIQTQQSSFSIHPTGSTYSNNSHSTNSYSNNSYSYSSSDDEDDEEEDMIELRNLNVVEHHVSFDYDSSSDSDS</sequence>
<gene>
    <name evidence="2" type="ORF">Amon01_000792000</name>
</gene>
<dbReference type="Proteomes" id="UP001165063">
    <property type="component" value="Unassembled WGS sequence"/>
</dbReference>
<feature type="compositionally biased region" description="Low complexity" evidence="1">
    <location>
        <begin position="203"/>
        <end position="224"/>
    </location>
</feature>
<accession>A0A9W6Z761</accession>
<feature type="compositionally biased region" description="Polar residues" evidence="1">
    <location>
        <begin position="63"/>
        <end position="80"/>
    </location>
</feature>
<organism evidence="2 3">
    <name type="scientific">Ambrosiozyma monospora</name>
    <name type="common">Yeast</name>
    <name type="synonym">Endomycopsis monosporus</name>
    <dbReference type="NCBI Taxonomy" id="43982"/>
    <lineage>
        <taxon>Eukaryota</taxon>
        <taxon>Fungi</taxon>
        <taxon>Dikarya</taxon>
        <taxon>Ascomycota</taxon>
        <taxon>Saccharomycotina</taxon>
        <taxon>Pichiomycetes</taxon>
        <taxon>Pichiales</taxon>
        <taxon>Pichiaceae</taxon>
        <taxon>Ambrosiozyma</taxon>
    </lineage>
</organism>
<name>A0A9W6Z761_AMBMO</name>
<feature type="compositionally biased region" description="Acidic residues" evidence="1">
    <location>
        <begin position="225"/>
        <end position="235"/>
    </location>
</feature>
<evidence type="ECO:0000256" key="1">
    <source>
        <dbReference type="SAM" id="MobiDB-lite"/>
    </source>
</evidence>
<evidence type="ECO:0000313" key="2">
    <source>
        <dbReference type="EMBL" id="GMG55851.1"/>
    </source>
</evidence>
<protein>
    <submittedName>
        <fullName evidence="2">Unnamed protein product</fullName>
    </submittedName>
</protein>
<feature type="region of interest" description="Disordered" evidence="1">
    <location>
        <begin position="63"/>
        <end position="144"/>
    </location>
</feature>
<keyword evidence="3" id="KW-1185">Reference proteome</keyword>
<feature type="compositionally biased region" description="Low complexity" evidence="1">
    <location>
        <begin position="133"/>
        <end position="143"/>
    </location>
</feature>
<evidence type="ECO:0000313" key="3">
    <source>
        <dbReference type="Proteomes" id="UP001165063"/>
    </source>
</evidence>
<comment type="caution">
    <text evidence="2">The sequence shown here is derived from an EMBL/GenBank/DDBJ whole genome shotgun (WGS) entry which is preliminary data.</text>
</comment>
<feature type="region of interest" description="Disordered" evidence="1">
    <location>
        <begin position="183"/>
        <end position="237"/>
    </location>
</feature>
<proteinExistence type="predicted"/>
<feature type="compositionally biased region" description="Polar residues" evidence="1">
    <location>
        <begin position="117"/>
        <end position="129"/>
    </location>
</feature>
<feature type="compositionally biased region" description="Polar residues" evidence="1">
    <location>
        <begin position="183"/>
        <end position="202"/>
    </location>
</feature>
<dbReference type="AlphaFoldDB" id="A0A9W6Z761"/>
<dbReference type="EMBL" id="BSXU01006296">
    <property type="protein sequence ID" value="GMG55851.1"/>
    <property type="molecule type" value="Genomic_DNA"/>
</dbReference>
<reference evidence="2" key="1">
    <citation type="submission" date="2023-04" db="EMBL/GenBank/DDBJ databases">
        <title>Ambrosiozyma monospora NBRC 1965.</title>
        <authorList>
            <person name="Ichikawa N."/>
            <person name="Sato H."/>
            <person name="Tonouchi N."/>
        </authorList>
    </citation>
    <scope>NUCLEOTIDE SEQUENCE</scope>
    <source>
        <strain evidence="2">NBRC 1965</strain>
    </source>
</reference>